<feature type="compositionally biased region" description="Polar residues" evidence="1">
    <location>
        <begin position="607"/>
        <end position="627"/>
    </location>
</feature>
<proteinExistence type="predicted"/>
<feature type="region of interest" description="Disordered" evidence="1">
    <location>
        <begin position="1068"/>
        <end position="1246"/>
    </location>
</feature>
<feature type="compositionally biased region" description="Acidic residues" evidence="1">
    <location>
        <begin position="1160"/>
        <end position="1171"/>
    </location>
</feature>
<feature type="region of interest" description="Disordered" evidence="1">
    <location>
        <begin position="688"/>
        <end position="718"/>
    </location>
</feature>
<feature type="compositionally biased region" description="Low complexity" evidence="1">
    <location>
        <begin position="1345"/>
        <end position="1369"/>
    </location>
</feature>
<feature type="compositionally biased region" description="Low complexity" evidence="1">
    <location>
        <begin position="153"/>
        <end position="164"/>
    </location>
</feature>
<feature type="compositionally biased region" description="Low complexity" evidence="1">
    <location>
        <begin position="201"/>
        <end position="214"/>
    </location>
</feature>
<feature type="region of interest" description="Disordered" evidence="1">
    <location>
        <begin position="326"/>
        <end position="444"/>
    </location>
</feature>
<feature type="compositionally biased region" description="Basic and acidic residues" evidence="1">
    <location>
        <begin position="404"/>
        <end position="425"/>
    </location>
</feature>
<feature type="domain" description="DNA replication checkpoint mediator MRC1" evidence="2">
    <location>
        <begin position="1061"/>
        <end position="1205"/>
    </location>
</feature>
<feature type="compositionally biased region" description="Acidic residues" evidence="1">
    <location>
        <begin position="1211"/>
        <end position="1243"/>
    </location>
</feature>
<feature type="compositionally biased region" description="Polar residues" evidence="1">
    <location>
        <begin position="692"/>
        <end position="708"/>
    </location>
</feature>
<sequence>MYGRRREPAADATLLESTVPTDASSRATSTDIPSPYPHDEYPPTSDGLDASTSSPASHSDAEASHEDEDDGKALSSRYEFDWRKKLRALDDDDNLVQEIVKNASDQLVDGDDAHTSPQSLCAIGGSFDAKSTELEGAKKSSDSIQQRDTIRHVSPVASRSPSPVVRRRTQRGKALALVQGSESSDGESSDALNRSPLQAVLSRLSLPPSLPQSQNAKGKGKQRATEALQSDEERMDDDGDLGPSNRRRRSTTNGKQKRVKAGVPSPPTKKEKEETQKAMARIMAERDAALPAEQTKRYEITDLLAKLTKGHRDPVKQDVPAKVIVKVPDNSDPIQPFSSSPTSFIEDRARMPSRGRSASLKPSARTPSPALAPSFQPNGLLGFSAVHGVGDSSDEEMPDIGSVLHDDARSREEQEMRQRLAETKRRALAQQQNRATLSDGDDSDLEIVQDDMHAVAREEAQARRANAAHGVRRSVGKHAQLAMAGVRPRKSSATTIPSLAASAAAAPTFRRKGTHDGVDGQLTAQQLNQMLFAKARKQAALETQQKEEHWRKVGGKVKSRPADEAPGFQNAILEYAQRVANAQASAEADEEDEEEDADDPDYHPANEDQQPSGNDADSDGENQQVPPSQAEVVEESENDENDENASPILRGRTGRPRRSLIAVHSDDEEDAPSDSLGRVLVADSSFVLPTPQHASQGTLRHRASTSSLEGPIEGGTDKENDATLAYGDDKENAIIASQPSAFNRASSFFSQSQGRPLLLSNGGPMESTPQDGRRAPFQELRTDEDDLSLSLSSDRRGPARRLTFTPDLPLHGEENAVQQIRSGSPSPIRPVVLKGGLADLFESQASEAPPSPIAPKAIQAGGLADFFSQESALDEPAGIVGAKISQDLALTEDLALQPALDIRQSLLRKADDIFEKEQQLIVEAALQAASPEKKSFFVNEHGFLTQTRPMKTPLRSQLFTPTQAAKISQRPMQDVFSPRSAVRQPLATIAALMTNNDDDDDVDAHPLMRLKRRKISPEKSVASGSRGGSASPTPHKPKNAFEMMRQASMHPQKLPALLGGKTKRSEFIEGEAEESDDDEMRGFGLRKRVEDEDEDDEAQDQTLQELVDDQDMDENTLAEDAVLEKHREQLEQDDQEVEKLHQDAIQGKLRMARRNRGVGFEDDDSDEEDDDAARARRRMQRQKRNVQGDSLDEIAKDPASAPFVKAYLEPLNDDDDDDFKQMEQNDDTLVDPQDMDIDGDEGQGQEITAAELRQQLAAAARESNHFEVMDPHDVSYVENDGDSEEDTPLVKEFSGPSKRAASRKDGDWDPAMQPKRDGDNEQDRVRMQRWAKGETRVFATGRNTGSVSVVGGAKKAGTATRGVTGRTAAHGPKQANKVTKTPSLLSTVSTSRRAKFQG</sequence>
<feature type="compositionally biased region" description="Basic and acidic residues" evidence="1">
    <location>
        <begin position="132"/>
        <end position="141"/>
    </location>
</feature>
<dbReference type="HOGENOM" id="CLU_002696_0_0_1"/>
<feature type="region of interest" description="Disordered" evidence="1">
    <location>
        <begin position="1345"/>
        <end position="1398"/>
    </location>
</feature>
<gene>
    <name evidence="3" type="ORF">FOMPIDRAFT_1040757</name>
</gene>
<organism evidence="3 4">
    <name type="scientific">Fomitopsis schrenkii</name>
    <name type="common">Brown rot fungus</name>
    <dbReference type="NCBI Taxonomy" id="2126942"/>
    <lineage>
        <taxon>Eukaryota</taxon>
        <taxon>Fungi</taxon>
        <taxon>Dikarya</taxon>
        <taxon>Basidiomycota</taxon>
        <taxon>Agaricomycotina</taxon>
        <taxon>Agaricomycetes</taxon>
        <taxon>Polyporales</taxon>
        <taxon>Fomitopsis</taxon>
    </lineage>
</organism>
<dbReference type="InterPro" id="IPR018564">
    <property type="entry name" value="Repl_chkpnt_MRC1_dom"/>
</dbReference>
<feature type="compositionally biased region" description="Polar residues" evidence="1">
    <location>
        <begin position="332"/>
        <end position="343"/>
    </location>
</feature>
<dbReference type="Pfam" id="PF09444">
    <property type="entry name" value="MRC1"/>
    <property type="match status" value="1"/>
</dbReference>
<dbReference type="OrthoDB" id="3361281at2759"/>
<feature type="region of interest" description="Disordered" evidence="1">
    <location>
        <begin position="754"/>
        <end position="773"/>
    </location>
</feature>
<feature type="compositionally biased region" description="Acidic residues" evidence="1">
    <location>
        <begin position="587"/>
        <end position="599"/>
    </location>
</feature>
<evidence type="ECO:0000313" key="3">
    <source>
        <dbReference type="EMBL" id="EPT02727.1"/>
    </source>
</evidence>
<feature type="compositionally biased region" description="Acidic residues" evidence="1">
    <location>
        <begin position="632"/>
        <end position="643"/>
    </location>
</feature>
<feature type="compositionally biased region" description="Basic and acidic residues" evidence="1">
    <location>
        <begin position="1262"/>
        <end position="1275"/>
    </location>
</feature>
<feature type="region of interest" description="Disordered" evidence="1">
    <location>
        <begin position="1258"/>
        <end position="1333"/>
    </location>
</feature>
<feature type="region of interest" description="Disordered" evidence="1">
    <location>
        <begin position="779"/>
        <end position="807"/>
    </location>
</feature>
<name>S8ECR9_FOMSC</name>
<dbReference type="eggNOG" id="ENOG502S7Q8">
    <property type="taxonomic scope" value="Eukaryota"/>
</dbReference>
<accession>S8ECR9</accession>
<dbReference type="STRING" id="743788.S8ECR9"/>
<evidence type="ECO:0000313" key="4">
    <source>
        <dbReference type="Proteomes" id="UP000015241"/>
    </source>
</evidence>
<feature type="region of interest" description="Disordered" evidence="1">
    <location>
        <begin position="538"/>
        <end position="676"/>
    </location>
</feature>
<reference evidence="3 4" key="1">
    <citation type="journal article" date="2012" name="Science">
        <title>The Paleozoic origin of enzymatic lignin decomposition reconstructed from 31 fungal genomes.</title>
        <authorList>
            <person name="Floudas D."/>
            <person name="Binder M."/>
            <person name="Riley R."/>
            <person name="Barry K."/>
            <person name="Blanchette R.A."/>
            <person name="Henrissat B."/>
            <person name="Martinez A.T."/>
            <person name="Otillar R."/>
            <person name="Spatafora J.W."/>
            <person name="Yadav J.S."/>
            <person name="Aerts A."/>
            <person name="Benoit I."/>
            <person name="Boyd A."/>
            <person name="Carlson A."/>
            <person name="Copeland A."/>
            <person name="Coutinho P.M."/>
            <person name="de Vries R.P."/>
            <person name="Ferreira P."/>
            <person name="Findley K."/>
            <person name="Foster B."/>
            <person name="Gaskell J."/>
            <person name="Glotzer D."/>
            <person name="Gorecki P."/>
            <person name="Heitman J."/>
            <person name="Hesse C."/>
            <person name="Hori C."/>
            <person name="Igarashi K."/>
            <person name="Jurgens J.A."/>
            <person name="Kallen N."/>
            <person name="Kersten P."/>
            <person name="Kohler A."/>
            <person name="Kuees U."/>
            <person name="Kumar T.K.A."/>
            <person name="Kuo A."/>
            <person name="LaButti K."/>
            <person name="Larrondo L.F."/>
            <person name="Lindquist E."/>
            <person name="Ling A."/>
            <person name="Lombard V."/>
            <person name="Lucas S."/>
            <person name="Lundell T."/>
            <person name="Martin R."/>
            <person name="McLaughlin D.J."/>
            <person name="Morgenstern I."/>
            <person name="Morin E."/>
            <person name="Murat C."/>
            <person name="Nagy L.G."/>
            <person name="Nolan M."/>
            <person name="Ohm R.A."/>
            <person name="Patyshakuliyeva A."/>
            <person name="Rokas A."/>
            <person name="Ruiz-Duenas F.J."/>
            <person name="Sabat G."/>
            <person name="Salamov A."/>
            <person name="Samejima M."/>
            <person name="Schmutz J."/>
            <person name="Slot J.C."/>
            <person name="St John F."/>
            <person name="Stenlid J."/>
            <person name="Sun H."/>
            <person name="Sun S."/>
            <person name="Syed K."/>
            <person name="Tsang A."/>
            <person name="Wiebenga A."/>
            <person name="Young D."/>
            <person name="Pisabarro A."/>
            <person name="Eastwood D.C."/>
            <person name="Martin F."/>
            <person name="Cullen D."/>
            <person name="Grigoriev I.V."/>
            <person name="Hibbett D.S."/>
        </authorList>
    </citation>
    <scope>NUCLEOTIDE SEQUENCE</scope>
    <source>
        <strain evidence="4">FP-58527</strain>
    </source>
</reference>
<feature type="region of interest" description="Disordered" evidence="1">
    <location>
        <begin position="1008"/>
        <end position="1038"/>
    </location>
</feature>
<keyword evidence="4" id="KW-1185">Reference proteome</keyword>
<evidence type="ECO:0000256" key="1">
    <source>
        <dbReference type="SAM" id="MobiDB-lite"/>
    </source>
</evidence>
<feature type="compositionally biased region" description="Basic and acidic residues" evidence="1">
    <location>
        <begin position="1314"/>
        <end position="1333"/>
    </location>
</feature>
<feature type="compositionally biased region" description="Acidic residues" evidence="1">
    <location>
        <begin position="1106"/>
        <end position="1117"/>
    </location>
</feature>
<dbReference type="Proteomes" id="UP000015241">
    <property type="component" value="Unassembled WGS sequence"/>
</dbReference>
<feature type="compositionally biased region" description="Low complexity" evidence="1">
    <location>
        <begin position="1020"/>
        <end position="1031"/>
    </location>
</feature>
<feature type="region of interest" description="Disordered" evidence="1">
    <location>
        <begin position="1"/>
        <end position="74"/>
    </location>
</feature>
<feature type="compositionally biased region" description="Acidic residues" evidence="1">
    <location>
        <begin position="1068"/>
        <end position="1079"/>
    </location>
</feature>
<protein>
    <recommendedName>
        <fullName evidence="2">DNA replication checkpoint mediator MRC1 domain-containing protein</fullName>
    </recommendedName>
</protein>
<feature type="compositionally biased region" description="Basic residues" evidence="1">
    <location>
        <begin position="245"/>
        <end position="260"/>
    </location>
</feature>
<feature type="compositionally biased region" description="Polar residues" evidence="1">
    <location>
        <begin position="1376"/>
        <end position="1391"/>
    </location>
</feature>
<feature type="compositionally biased region" description="Polar residues" evidence="1">
    <location>
        <begin position="15"/>
        <end position="32"/>
    </location>
</feature>
<feature type="compositionally biased region" description="Acidic residues" evidence="1">
    <location>
        <begin position="229"/>
        <end position="240"/>
    </location>
</feature>
<evidence type="ECO:0000259" key="2">
    <source>
        <dbReference type="Pfam" id="PF09444"/>
    </source>
</evidence>
<feature type="region of interest" description="Disordered" evidence="1">
    <location>
        <begin position="132"/>
        <end position="277"/>
    </location>
</feature>
<feature type="compositionally biased region" description="Basic residues" evidence="1">
    <location>
        <begin position="1175"/>
        <end position="1184"/>
    </location>
</feature>
<dbReference type="EMBL" id="KE504133">
    <property type="protein sequence ID" value="EPT02727.1"/>
    <property type="molecule type" value="Genomic_DNA"/>
</dbReference>
<dbReference type="InParanoid" id="S8ECR9"/>